<evidence type="ECO:0000256" key="4">
    <source>
        <dbReference type="ARBA" id="ARBA00022833"/>
    </source>
</evidence>
<evidence type="ECO:0000256" key="3">
    <source>
        <dbReference type="ARBA" id="ARBA00022771"/>
    </source>
</evidence>
<keyword evidence="4" id="KW-0862">Zinc</keyword>
<sequence>MVTRIKTEAEMINYSNTKAEIVVTNSNTEADMITNCNTEAEMVTRIKTEADIVTYSDAEAEIVANSNTEADIVFRSNTVLENFESHTQNNEIQLQDSLVKDQIKTTHVNCFCSPCKVLFTSLKKLNAHAWFVHTQRQCVICHTYFTNHLCMCNHECARVILQMKINPMSQIVLHFGSEDKILEKVRGHGNQWYVFVKDNPMTLEETKTKDLRLPCYCRTCKIGLISLSQLNNHIYDVHTTRAECIYCKMDFNSTEEMGDHFCEKLKTKLKENILTEITACPCLETYDKYSRRGVEMITLPWLRMSAKTLRQLAEEKLDKTVHPLVDALSIYRKKTKYRQCRRKKKSIEQRLADAKKQRKKYQEKHKDRYKCEICQEKFTYYIMLRKHIANEHERETFGCNICNMQFKHKKTLERHQMKGHLQVCEKEKPKHTCFVCDKKYSTSRSLRRHNFKEHLIEDKHISKLRENVACEQCGKIVMRKCMRLHLLVHQEKEFMCEDCGEKFRRPDDLKRHRQKHLRKKYVLKSETSGYKCLICGLILSTNGAIKRHFSLKHSSEKIAIPCKICGRLYASKPVLDIHMKLKHSDKSFQCEICNKKFYYNYLLKNHVKIVHENYKPFQCDICNFRCYMKSALVSHMKYNH</sequence>
<keyword evidence="2" id="KW-0677">Repeat</keyword>
<dbReference type="SMART" id="SM00355">
    <property type="entry name" value="ZnF_C2H2"/>
    <property type="match status" value="11"/>
</dbReference>
<dbReference type="InterPro" id="IPR036236">
    <property type="entry name" value="Znf_C2H2_sf"/>
</dbReference>
<keyword evidence="3 5" id="KW-0863">Zinc-finger</keyword>
<evidence type="ECO:0000256" key="5">
    <source>
        <dbReference type="PROSITE-ProRule" id="PRU00042"/>
    </source>
</evidence>
<feature type="domain" description="C2H2-type" evidence="7">
    <location>
        <begin position="530"/>
        <end position="558"/>
    </location>
</feature>
<evidence type="ECO:0000256" key="2">
    <source>
        <dbReference type="ARBA" id="ARBA00022737"/>
    </source>
</evidence>
<dbReference type="GO" id="GO:0000981">
    <property type="term" value="F:DNA-binding transcription factor activity, RNA polymerase II-specific"/>
    <property type="evidence" value="ECO:0007669"/>
    <property type="project" value="TreeGrafter"/>
</dbReference>
<dbReference type="Pfam" id="PF00096">
    <property type="entry name" value="zf-C2H2"/>
    <property type="match status" value="4"/>
</dbReference>
<dbReference type="EMBL" id="CAJPWZ010000972">
    <property type="protein sequence ID" value="CAG2204615.1"/>
    <property type="molecule type" value="Genomic_DNA"/>
</dbReference>
<keyword evidence="9" id="KW-1185">Reference proteome</keyword>
<protein>
    <recommendedName>
        <fullName evidence="7">C2H2-type domain-containing protein</fullName>
    </recommendedName>
</protein>
<name>A0A8S3R623_MYTED</name>
<evidence type="ECO:0000259" key="7">
    <source>
        <dbReference type="PROSITE" id="PS50157"/>
    </source>
</evidence>
<dbReference type="GO" id="GO:0000977">
    <property type="term" value="F:RNA polymerase II transcription regulatory region sequence-specific DNA binding"/>
    <property type="evidence" value="ECO:0007669"/>
    <property type="project" value="TreeGrafter"/>
</dbReference>
<dbReference type="PROSITE" id="PS00028">
    <property type="entry name" value="ZINC_FINGER_C2H2_1"/>
    <property type="match status" value="10"/>
</dbReference>
<evidence type="ECO:0000256" key="1">
    <source>
        <dbReference type="ARBA" id="ARBA00022723"/>
    </source>
</evidence>
<dbReference type="InterPro" id="IPR013087">
    <property type="entry name" value="Znf_C2H2_type"/>
</dbReference>
<dbReference type="OrthoDB" id="6288044at2759"/>
<comment type="caution">
    <text evidence="8">The sequence shown here is derived from an EMBL/GenBank/DDBJ whole genome shotgun (WGS) entry which is preliminary data.</text>
</comment>
<dbReference type="SUPFAM" id="SSF57667">
    <property type="entry name" value="beta-beta-alpha zinc fingers"/>
    <property type="match status" value="5"/>
</dbReference>
<evidence type="ECO:0000256" key="6">
    <source>
        <dbReference type="SAM" id="Coils"/>
    </source>
</evidence>
<dbReference type="PANTHER" id="PTHR24379:SF121">
    <property type="entry name" value="C2H2-TYPE DOMAIN-CONTAINING PROTEIN"/>
    <property type="match status" value="1"/>
</dbReference>
<feature type="domain" description="C2H2-type" evidence="7">
    <location>
        <begin position="431"/>
        <end position="459"/>
    </location>
</feature>
<dbReference type="Gene3D" id="3.30.160.60">
    <property type="entry name" value="Classic Zinc Finger"/>
    <property type="match status" value="4"/>
</dbReference>
<dbReference type="PANTHER" id="PTHR24379">
    <property type="entry name" value="KRAB AND ZINC FINGER DOMAIN-CONTAINING"/>
    <property type="match status" value="1"/>
</dbReference>
<feature type="domain" description="C2H2-type" evidence="7">
    <location>
        <begin position="617"/>
        <end position="640"/>
    </location>
</feature>
<proteinExistence type="predicted"/>
<reference evidence="8" key="1">
    <citation type="submission" date="2021-03" db="EMBL/GenBank/DDBJ databases">
        <authorList>
            <person name="Bekaert M."/>
        </authorList>
    </citation>
    <scope>NUCLEOTIDE SEQUENCE</scope>
</reference>
<dbReference type="GO" id="GO:0008270">
    <property type="term" value="F:zinc ion binding"/>
    <property type="evidence" value="ECO:0007669"/>
    <property type="project" value="UniProtKB-KW"/>
</dbReference>
<dbReference type="GO" id="GO:0005634">
    <property type="term" value="C:nucleus"/>
    <property type="evidence" value="ECO:0007669"/>
    <property type="project" value="TreeGrafter"/>
</dbReference>
<dbReference type="AlphaFoldDB" id="A0A8S3R623"/>
<keyword evidence="1" id="KW-0479">Metal-binding</keyword>
<gene>
    <name evidence="8" type="ORF">MEDL_19053</name>
</gene>
<keyword evidence="6" id="KW-0175">Coiled coil</keyword>
<evidence type="ECO:0000313" key="9">
    <source>
        <dbReference type="Proteomes" id="UP000683360"/>
    </source>
</evidence>
<evidence type="ECO:0000313" key="8">
    <source>
        <dbReference type="EMBL" id="CAG2204615.1"/>
    </source>
</evidence>
<feature type="coiled-coil region" evidence="6">
    <location>
        <begin position="337"/>
        <end position="364"/>
    </location>
</feature>
<dbReference type="Proteomes" id="UP000683360">
    <property type="component" value="Unassembled WGS sequence"/>
</dbReference>
<feature type="domain" description="C2H2-type" evidence="7">
    <location>
        <begin position="588"/>
        <end position="616"/>
    </location>
</feature>
<feature type="domain" description="C2H2-type" evidence="7">
    <location>
        <begin position="397"/>
        <end position="429"/>
    </location>
</feature>
<feature type="domain" description="C2H2-type" evidence="7">
    <location>
        <begin position="494"/>
        <end position="521"/>
    </location>
</feature>
<feature type="domain" description="C2H2-type" evidence="7">
    <location>
        <begin position="560"/>
        <end position="588"/>
    </location>
</feature>
<accession>A0A8S3R623</accession>
<dbReference type="PROSITE" id="PS50157">
    <property type="entry name" value="ZINC_FINGER_C2H2_2"/>
    <property type="match status" value="8"/>
</dbReference>
<organism evidence="8 9">
    <name type="scientific">Mytilus edulis</name>
    <name type="common">Blue mussel</name>
    <dbReference type="NCBI Taxonomy" id="6550"/>
    <lineage>
        <taxon>Eukaryota</taxon>
        <taxon>Metazoa</taxon>
        <taxon>Spiralia</taxon>
        <taxon>Lophotrochozoa</taxon>
        <taxon>Mollusca</taxon>
        <taxon>Bivalvia</taxon>
        <taxon>Autobranchia</taxon>
        <taxon>Pteriomorphia</taxon>
        <taxon>Mytilida</taxon>
        <taxon>Mytiloidea</taxon>
        <taxon>Mytilidae</taxon>
        <taxon>Mytilinae</taxon>
        <taxon>Mytilus</taxon>
    </lineage>
</organism>
<feature type="domain" description="C2H2-type" evidence="7">
    <location>
        <begin position="369"/>
        <end position="397"/>
    </location>
</feature>